<gene>
    <name evidence="3" type="ORF">FQP34_04245</name>
    <name evidence="2" type="ORF">SAMN05878482_101200</name>
</gene>
<dbReference type="EMBL" id="VNKI01000002">
    <property type="protein sequence ID" value="TVX82814.1"/>
    <property type="molecule type" value="Genomic_DNA"/>
</dbReference>
<dbReference type="OrthoDB" id="2971941at2"/>
<dbReference type="GeneID" id="56474717"/>
<keyword evidence="1" id="KW-0472">Membrane</keyword>
<keyword evidence="3" id="KW-0969">Cilium</keyword>
<reference evidence="3 5" key="2">
    <citation type="submission" date="2019-07" db="EMBL/GenBank/DDBJ databases">
        <title>Genome assembly of Bacillus simplex strain GGC-P6A.</title>
        <authorList>
            <person name="Jennings M.E."/>
            <person name="Barton H.A."/>
        </authorList>
    </citation>
    <scope>NUCLEOTIDE SEQUENCE [LARGE SCALE GENOMIC DNA]</scope>
    <source>
        <strain evidence="3 5">GGC-P6A</strain>
    </source>
</reference>
<organism evidence="3 5">
    <name type="scientific">Peribacillus simplex</name>
    <dbReference type="NCBI Taxonomy" id="1478"/>
    <lineage>
        <taxon>Bacteria</taxon>
        <taxon>Bacillati</taxon>
        <taxon>Bacillota</taxon>
        <taxon>Bacilli</taxon>
        <taxon>Bacillales</taxon>
        <taxon>Bacillaceae</taxon>
        <taxon>Peribacillus</taxon>
    </lineage>
</organism>
<keyword evidence="1" id="KW-1133">Transmembrane helix</keyword>
<keyword evidence="3" id="KW-0966">Cell projection</keyword>
<evidence type="ECO:0000313" key="2">
    <source>
        <dbReference type="EMBL" id="SIQ05304.1"/>
    </source>
</evidence>
<dbReference type="EMBL" id="FTMX01000001">
    <property type="protein sequence ID" value="SIQ05304.1"/>
    <property type="molecule type" value="Genomic_DNA"/>
</dbReference>
<keyword evidence="1" id="KW-0812">Transmembrane</keyword>
<dbReference type="AlphaFoldDB" id="A0A1N6PLP7"/>
<feature type="transmembrane region" description="Helical" evidence="1">
    <location>
        <begin position="52"/>
        <end position="84"/>
    </location>
</feature>
<keyword evidence="3" id="KW-0282">Flagellum</keyword>
<evidence type="ECO:0000256" key="1">
    <source>
        <dbReference type="SAM" id="Phobius"/>
    </source>
</evidence>
<evidence type="ECO:0000313" key="3">
    <source>
        <dbReference type="EMBL" id="TVX82814.1"/>
    </source>
</evidence>
<accession>A0A1N6PLP7</accession>
<sequence>MKKFGLFIVGLIALFLLLANVGPLISLAICLAILYFGFKQFMKSESTGAKIAWGSVSIIVLIVSISHIPAILGLVAAYVLYLVYKKWNENDESASSKENDPFSNFEREWKELNKN</sequence>
<evidence type="ECO:0000313" key="4">
    <source>
        <dbReference type="Proteomes" id="UP000185829"/>
    </source>
</evidence>
<dbReference type="Proteomes" id="UP000185829">
    <property type="component" value="Unassembled WGS sequence"/>
</dbReference>
<evidence type="ECO:0000313" key="5">
    <source>
        <dbReference type="Proteomes" id="UP000317770"/>
    </source>
</evidence>
<proteinExistence type="predicted"/>
<reference evidence="2 4" key="1">
    <citation type="submission" date="2017-01" db="EMBL/GenBank/DDBJ databases">
        <authorList>
            <person name="Varghese N."/>
            <person name="Submissions S."/>
        </authorList>
    </citation>
    <scope>NUCLEOTIDE SEQUENCE [LARGE SCALE GENOMIC DNA]</scope>
    <source>
        <strain evidence="2 4">RUG2-6</strain>
    </source>
</reference>
<protein>
    <submittedName>
        <fullName evidence="3">Flagellar basal body rod protein</fullName>
    </submittedName>
    <submittedName>
        <fullName evidence="2">Lia operon protein LiaI</fullName>
    </submittedName>
</protein>
<name>A0A1N6PLP7_9BACI</name>
<dbReference type="RefSeq" id="WP_063232490.1">
    <property type="nucleotide sequence ID" value="NZ_CABIYS010000002.1"/>
</dbReference>
<comment type="caution">
    <text evidence="3">The sequence shown here is derived from an EMBL/GenBank/DDBJ whole genome shotgun (WGS) entry which is preliminary data.</text>
</comment>
<dbReference type="Proteomes" id="UP000317770">
    <property type="component" value="Unassembled WGS sequence"/>
</dbReference>